<dbReference type="Pfam" id="PF00440">
    <property type="entry name" value="TetR_N"/>
    <property type="match status" value="1"/>
</dbReference>
<feature type="domain" description="HTH tetR-type" evidence="7">
    <location>
        <begin position="26"/>
        <end position="86"/>
    </location>
</feature>
<evidence type="ECO:0000256" key="3">
    <source>
        <dbReference type="ARBA" id="ARBA00023125"/>
    </source>
</evidence>
<dbReference type="Proteomes" id="UP000830925">
    <property type="component" value="Chromosome"/>
</dbReference>
<reference evidence="9 12" key="2">
    <citation type="submission" date="2018-05" db="EMBL/GenBank/DDBJ databases">
        <title>Genome Sequence of an Efficient Indole-Degrading Bacterium, Alcaligenes sp.YBY.</title>
        <authorList>
            <person name="Yang B."/>
        </authorList>
    </citation>
    <scope>NUCLEOTIDE SEQUENCE [LARGE SCALE GENOMIC DNA]</scope>
    <source>
        <strain evidence="9 12">YBY</strain>
    </source>
</reference>
<dbReference type="PANTHER" id="PTHR30055">
    <property type="entry name" value="HTH-TYPE TRANSCRIPTIONAL REGULATOR RUTR"/>
    <property type="match status" value="1"/>
</dbReference>
<dbReference type="Proteomes" id="UP000214561">
    <property type="component" value="Chromosome"/>
</dbReference>
<evidence type="ECO:0000256" key="6">
    <source>
        <dbReference type="SAM" id="MobiDB-lite"/>
    </source>
</evidence>
<dbReference type="KEGG" id="afa:UZ73_10765"/>
<dbReference type="Gene3D" id="1.10.357.10">
    <property type="entry name" value="Tetracycline Repressor, domain 2"/>
    <property type="match status" value="1"/>
</dbReference>
<dbReference type="InterPro" id="IPR036271">
    <property type="entry name" value="Tet_transcr_reg_TetR-rel_C_sf"/>
</dbReference>
<dbReference type="AlphaFoldDB" id="A0A0A2NIP2"/>
<keyword evidence="4" id="KW-0804">Transcription</keyword>
<dbReference type="GeneID" id="96776703"/>
<dbReference type="STRING" id="511.UZ73_10765"/>
<sequence>MGRVTLSSDSSWVKRDKPGRPEGVGDNTSERILDAAEEEFSETGYAGTTLRVIAQKAAVTQALINYYFGSKYGLFEAVFIRRGKTISDERLRRLHALRDQEGKVLVDDVVRAFLAPTIALRETPGGRRFLRLQARLHTEPAEISYKLRNEAYDGSTRAYVQILEEILPELQAKDVYWRVVLMIGAYMYAFSDTHRLEELAPGICDPNNTDEILEQIIAFVSAGLLAAPVVLPGKA</sequence>
<evidence type="ECO:0000313" key="10">
    <source>
        <dbReference type="EMBL" id="UPL21473.1"/>
    </source>
</evidence>
<accession>A0A0M7EN40</accession>
<evidence type="ECO:0000313" key="9">
    <source>
        <dbReference type="EMBL" id="PWE12635.1"/>
    </source>
</evidence>
<evidence type="ECO:0000313" key="11">
    <source>
        <dbReference type="Proteomes" id="UP000214561"/>
    </source>
</evidence>
<dbReference type="eggNOG" id="COG1309">
    <property type="taxonomic scope" value="Bacteria"/>
</dbReference>
<dbReference type="GO" id="GO:0003700">
    <property type="term" value="F:DNA-binding transcription factor activity"/>
    <property type="evidence" value="ECO:0007669"/>
    <property type="project" value="TreeGrafter"/>
</dbReference>
<feature type="compositionally biased region" description="Polar residues" evidence="6">
    <location>
        <begin position="1"/>
        <end position="11"/>
    </location>
</feature>
<dbReference type="EMBL" id="CP021641">
    <property type="protein sequence ID" value="ASR91301.1"/>
    <property type="molecule type" value="Genomic_DNA"/>
</dbReference>
<evidence type="ECO:0000256" key="4">
    <source>
        <dbReference type="ARBA" id="ARBA00023163"/>
    </source>
</evidence>
<dbReference type="GO" id="GO:0000976">
    <property type="term" value="F:transcription cis-regulatory region binding"/>
    <property type="evidence" value="ECO:0007669"/>
    <property type="project" value="TreeGrafter"/>
</dbReference>
<feature type="region of interest" description="Disordered" evidence="6">
    <location>
        <begin position="1"/>
        <end position="28"/>
    </location>
</feature>
<dbReference type="PROSITE" id="PS01081">
    <property type="entry name" value="HTH_TETR_1"/>
    <property type="match status" value="1"/>
</dbReference>
<dbReference type="InterPro" id="IPR001647">
    <property type="entry name" value="HTH_TetR"/>
</dbReference>
<dbReference type="Pfam" id="PF17939">
    <property type="entry name" value="TetR_C_30"/>
    <property type="match status" value="1"/>
</dbReference>
<accession>A0A0A2NIP2</accession>
<evidence type="ECO:0000256" key="1">
    <source>
        <dbReference type="ARBA" id="ARBA00022491"/>
    </source>
</evidence>
<dbReference type="EMBL" id="QEXO01000005">
    <property type="protein sequence ID" value="PWE12635.1"/>
    <property type="molecule type" value="Genomic_DNA"/>
</dbReference>
<gene>
    <name evidence="8" type="ORF">AFA_18585</name>
    <name evidence="9" type="ORF">DF183_17850</name>
    <name evidence="10" type="ORF">MXF72_19160</name>
</gene>
<dbReference type="PRINTS" id="PR00455">
    <property type="entry name" value="HTHTETR"/>
</dbReference>
<reference evidence="9 12" key="3">
    <citation type="submission" date="2018-05" db="EMBL/GenBank/DDBJ databases">
        <authorList>
            <person name="Lanie J.A."/>
            <person name="Ng W.-L."/>
            <person name="Kazmierczak K.M."/>
            <person name="Andrzejewski T.M."/>
            <person name="Davidsen T.M."/>
            <person name="Wayne K.J."/>
            <person name="Tettelin H."/>
            <person name="Glass J.I."/>
            <person name="Rusch D."/>
            <person name="Podicherti R."/>
            <person name="Tsui H.-C.T."/>
            <person name="Winkler M.E."/>
        </authorList>
    </citation>
    <scope>NUCLEOTIDE SEQUENCE [LARGE SCALE GENOMIC DNA]</scope>
    <source>
        <strain evidence="9 12">YBY</strain>
    </source>
</reference>
<reference evidence="10" key="4">
    <citation type="submission" date="2022-04" db="EMBL/GenBank/DDBJ databases">
        <title>Genomic mining of Alcaligenes faecalis D334 producing ectoin and derivatives.</title>
        <authorList>
            <person name="Doan V.T."/>
            <person name="Quach N.T."/>
            <person name="Vu T.-H.-N."/>
            <person name="Phi Q.-T."/>
        </authorList>
    </citation>
    <scope>NUCLEOTIDE SEQUENCE</scope>
    <source>
        <strain evidence="10">D334</strain>
    </source>
</reference>
<evidence type="ECO:0000313" key="12">
    <source>
        <dbReference type="Proteomes" id="UP000245216"/>
    </source>
</evidence>
<dbReference type="PANTHER" id="PTHR30055:SF235">
    <property type="entry name" value="TRANSCRIPTIONAL REGULATORY PROTEIN"/>
    <property type="match status" value="1"/>
</dbReference>
<evidence type="ECO:0000256" key="5">
    <source>
        <dbReference type="PROSITE-ProRule" id="PRU00335"/>
    </source>
</evidence>
<dbReference type="SMR" id="A0A0A2NIP2"/>
<protein>
    <submittedName>
        <fullName evidence="8">TetR family transcriptional regulator</fullName>
    </submittedName>
    <submittedName>
        <fullName evidence="9">TetR/AcrR family transcriptional regulator</fullName>
    </submittedName>
</protein>
<evidence type="ECO:0000256" key="2">
    <source>
        <dbReference type="ARBA" id="ARBA00023015"/>
    </source>
</evidence>
<keyword evidence="1" id="KW-0678">Repressor</keyword>
<dbReference type="EMBL" id="CP095873">
    <property type="protein sequence ID" value="UPL21473.1"/>
    <property type="molecule type" value="Genomic_DNA"/>
</dbReference>
<name>A0A0A2NIP2_ALCFA</name>
<dbReference type="InterPro" id="IPR050109">
    <property type="entry name" value="HTH-type_TetR-like_transc_reg"/>
</dbReference>
<organism evidence="9 12">
    <name type="scientific">Alcaligenes faecalis</name>
    <dbReference type="NCBI Taxonomy" id="511"/>
    <lineage>
        <taxon>Bacteria</taxon>
        <taxon>Pseudomonadati</taxon>
        <taxon>Pseudomonadota</taxon>
        <taxon>Betaproteobacteria</taxon>
        <taxon>Burkholderiales</taxon>
        <taxon>Alcaligenaceae</taxon>
        <taxon>Alcaligenes</taxon>
    </lineage>
</organism>
<dbReference type="InterPro" id="IPR041586">
    <property type="entry name" value="PsrA_TetR_C"/>
</dbReference>
<proteinExistence type="predicted"/>
<dbReference type="KEGG" id="afq:AFA_18585"/>
<keyword evidence="3 5" id="KW-0238">DNA-binding</keyword>
<evidence type="ECO:0000313" key="8">
    <source>
        <dbReference type="EMBL" id="ASR91301.1"/>
    </source>
</evidence>
<dbReference type="PROSITE" id="PS50977">
    <property type="entry name" value="HTH_TETR_2"/>
    <property type="match status" value="1"/>
</dbReference>
<evidence type="ECO:0000259" key="7">
    <source>
        <dbReference type="PROSITE" id="PS50977"/>
    </source>
</evidence>
<dbReference type="SUPFAM" id="SSF48498">
    <property type="entry name" value="Tetracyclin repressor-like, C-terminal domain"/>
    <property type="match status" value="1"/>
</dbReference>
<dbReference type="InterPro" id="IPR023772">
    <property type="entry name" value="DNA-bd_HTH_TetR-type_CS"/>
</dbReference>
<keyword evidence="2" id="KW-0805">Transcription regulation</keyword>
<dbReference type="RefSeq" id="WP_035269502.1">
    <property type="nucleotide sequence ID" value="NZ_CAXOJJ010000054.1"/>
</dbReference>
<dbReference type="Proteomes" id="UP000245216">
    <property type="component" value="Unassembled WGS sequence"/>
</dbReference>
<dbReference type="InterPro" id="IPR009057">
    <property type="entry name" value="Homeodomain-like_sf"/>
</dbReference>
<feature type="DNA-binding region" description="H-T-H motif" evidence="5">
    <location>
        <begin position="49"/>
        <end position="68"/>
    </location>
</feature>
<dbReference type="SUPFAM" id="SSF46689">
    <property type="entry name" value="Homeodomain-like"/>
    <property type="match status" value="1"/>
</dbReference>
<dbReference type="OrthoDB" id="2356263at2"/>
<reference evidence="8 11" key="1">
    <citation type="submission" date="2017-05" db="EMBL/GenBank/DDBJ databases">
        <authorList>
            <person name="Qiu J.G."/>
            <person name="He J."/>
        </authorList>
    </citation>
    <scope>NUCLEOTIDE SEQUENCE [LARGE SCALE GENOMIC DNA]</scope>
    <source>
        <strain evidence="8 11">JQ135</strain>
    </source>
</reference>